<dbReference type="EMBL" id="JAXCLX010000002">
    <property type="protein sequence ID" value="MDY0872656.1"/>
    <property type="molecule type" value="Genomic_DNA"/>
</dbReference>
<name>A0ABU5E1G4_9PROT</name>
<sequence>MKWGLIALLPLILAGMMLLPCGMASAETLFELVASNQYQSLWSGYATVETCTSSKESIELGPYLFVCDQYEYAYPYHYGDTMLLGKQVELNGNKFYIFYLCMKGEDDCIKGSVYKR</sequence>
<comment type="caution">
    <text evidence="1">The sequence shown here is derived from an EMBL/GenBank/DDBJ whole genome shotgun (WGS) entry which is preliminary data.</text>
</comment>
<evidence type="ECO:0000313" key="2">
    <source>
        <dbReference type="Proteomes" id="UP001271769"/>
    </source>
</evidence>
<reference evidence="1 2" key="1">
    <citation type="journal article" date="2013" name="Antonie Van Leeuwenhoek">
        <title>Dongia rigui sp. nov., isolated from freshwater of a large wetland in Korea.</title>
        <authorList>
            <person name="Baik K.S."/>
            <person name="Hwang Y.M."/>
            <person name="Choi J.S."/>
            <person name="Kwon J."/>
            <person name="Seong C.N."/>
        </authorList>
    </citation>
    <scope>NUCLEOTIDE SEQUENCE [LARGE SCALE GENOMIC DNA]</scope>
    <source>
        <strain evidence="1 2">04SU4-P</strain>
    </source>
</reference>
<protein>
    <recommendedName>
        <fullName evidence="3">DUF4359 domain-containing protein</fullName>
    </recommendedName>
</protein>
<accession>A0ABU5E1G4</accession>
<dbReference type="Proteomes" id="UP001271769">
    <property type="component" value="Unassembled WGS sequence"/>
</dbReference>
<keyword evidence="2" id="KW-1185">Reference proteome</keyword>
<proteinExistence type="predicted"/>
<evidence type="ECO:0008006" key="3">
    <source>
        <dbReference type="Google" id="ProtNLM"/>
    </source>
</evidence>
<evidence type="ECO:0000313" key="1">
    <source>
        <dbReference type="EMBL" id="MDY0872656.1"/>
    </source>
</evidence>
<organism evidence="1 2">
    <name type="scientific">Dongia rigui</name>
    <dbReference type="NCBI Taxonomy" id="940149"/>
    <lineage>
        <taxon>Bacteria</taxon>
        <taxon>Pseudomonadati</taxon>
        <taxon>Pseudomonadota</taxon>
        <taxon>Alphaproteobacteria</taxon>
        <taxon>Rhodospirillales</taxon>
        <taxon>Dongiaceae</taxon>
        <taxon>Dongia</taxon>
    </lineage>
</organism>
<gene>
    <name evidence="1" type="ORF">SMD31_12000</name>
</gene>